<dbReference type="PROSITE" id="PS50112">
    <property type="entry name" value="PAS"/>
    <property type="match status" value="1"/>
</dbReference>
<gene>
    <name evidence="4" type="ORF">DVW87_17550</name>
</gene>
<feature type="domain" description="HTH luxR-type" evidence="2">
    <location>
        <begin position="421"/>
        <end position="486"/>
    </location>
</feature>
<evidence type="ECO:0000259" key="2">
    <source>
        <dbReference type="PROSITE" id="PS50043"/>
    </source>
</evidence>
<dbReference type="PRINTS" id="PR00038">
    <property type="entry name" value="HTHLUXR"/>
</dbReference>
<dbReference type="InterPro" id="IPR000792">
    <property type="entry name" value="Tscrpt_reg_LuxR_C"/>
</dbReference>
<dbReference type="RefSeq" id="WP_114689065.1">
    <property type="nucleotide sequence ID" value="NZ_QQNB01000007.1"/>
</dbReference>
<evidence type="ECO:0000259" key="3">
    <source>
        <dbReference type="PROSITE" id="PS50112"/>
    </source>
</evidence>
<feature type="domain" description="PAS" evidence="3">
    <location>
        <begin position="13"/>
        <end position="57"/>
    </location>
</feature>
<dbReference type="EMBL" id="QQNB01000007">
    <property type="protein sequence ID" value="RDE04155.1"/>
    <property type="molecule type" value="Genomic_DNA"/>
</dbReference>
<dbReference type="SMART" id="SM00091">
    <property type="entry name" value="PAS"/>
    <property type="match status" value="3"/>
</dbReference>
<dbReference type="CDD" id="cd06170">
    <property type="entry name" value="LuxR_C_like"/>
    <property type="match status" value="1"/>
</dbReference>
<dbReference type="SUPFAM" id="SSF46894">
    <property type="entry name" value="C-terminal effector domain of the bipartite response regulators"/>
    <property type="match status" value="1"/>
</dbReference>
<dbReference type="GO" id="GO:0003677">
    <property type="term" value="F:DNA binding"/>
    <property type="evidence" value="ECO:0007669"/>
    <property type="project" value="UniProtKB-KW"/>
</dbReference>
<dbReference type="InterPro" id="IPR036388">
    <property type="entry name" value="WH-like_DNA-bd_sf"/>
</dbReference>
<dbReference type="Gene3D" id="3.30.450.20">
    <property type="entry name" value="PAS domain"/>
    <property type="match status" value="3"/>
</dbReference>
<keyword evidence="5" id="KW-1185">Reference proteome</keyword>
<dbReference type="Pfam" id="PF00196">
    <property type="entry name" value="GerE"/>
    <property type="match status" value="1"/>
</dbReference>
<dbReference type="SMART" id="SM00421">
    <property type="entry name" value="HTH_LUXR"/>
    <property type="match status" value="1"/>
</dbReference>
<protein>
    <submittedName>
        <fullName evidence="4">PAS domain S-box protein</fullName>
    </submittedName>
</protein>
<name>A0A369VR62_9SPHN</name>
<sequence>MANPLSRVLARDTLTHLEQLIGGMTAGVILIDLAGTIIWGNDAALAMHGVDKLEGLGGNADTYAQRFALRFRNGHRLANREYPVIRMLAGESFPDLVVEVSAAGSDERRWTHRVRDVVMTGDDEEPDCLALVIQDVSEQYEAEARFEAMFQANPAPALIMRLSDQRFSRANRGFLEMTGYPRQVVQGNSLYDLDILNGAERKDYAKQCLAEGRTIPQMEAELPLPDGNTKLVIIAGQPIEVGDDKCMLFTFADLEPRRKAERALRSSETHFHTLFQMAPVAMVLTSPDSHRTMDVNDAFVRLTGRSSAGSIGRAAGDPELWADPAQREEVQQELDRSGGVRNRDVRLIDADGQPVDCLMSAERMEIRGERCTLWLYQDITTRRRSELELADAIEAVMKDASWFSRSVMDKLATLRNPRAETSTETADLTPREREVLGLICKGLDDKAIANRLSLSGNTVRNHVAGIYGKIGVNRRAAAIAWARERGFA</sequence>
<dbReference type="InterPro" id="IPR035965">
    <property type="entry name" value="PAS-like_dom_sf"/>
</dbReference>
<keyword evidence="1" id="KW-0238">DNA-binding</keyword>
<dbReference type="Pfam" id="PF00989">
    <property type="entry name" value="PAS"/>
    <property type="match status" value="1"/>
</dbReference>
<comment type="caution">
    <text evidence="4">The sequence shown here is derived from an EMBL/GenBank/DDBJ whole genome shotgun (WGS) entry which is preliminary data.</text>
</comment>
<proteinExistence type="predicted"/>
<dbReference type="Pfam" id="PF13426">
    <property type="entry name" value="PAS_9"/>
    <property type="match status" value="1"/>
</dbReference>
<dbReference type="InterPro" id="IPR000014">
    <property type="entry name" value="PAS"/>
</dbReference>
<evidence type="ECO:0000256" key="1">
    <source>
        <dbReference type="ARBA" id="ARBA00023125"/>
    </source>
</evidence>
<dbReference type="CDD" id="cd00130">
    <property type="entry name" value="PAS"/>
    <property type="match status" value="2"/>
</dbReference>
<dbReference type="Pfam" id="PF13188">
    <property type="entry name" value="PAS_8"/>
    <property type="match status" value="1"/>
</dbReference>
<dbReference type="PANTHER" id="PTHR43214:SF38">
    <property type="entry name" value="NITRATE_NITRITE RESPONSE REGULATOR PROTEIN NARL"/>
    <property type="match status" value="1"/>
</dbReference>
<dbReference type="SUPFAM" id="SSF55785">
    <property type="entry name" value="PYP-like sensor domain (PAS domain)"/>
    <property type="match status" value="3"/>
</dbReference>
<accession>A0A369VR62</accession>
<dbReference type="PROSITE" id="PS50043">
    <property type="entry name" value="HTH_LUXR_2"/>
    <property type="match status" value="1"/>
</dbReference>
<evidence type="ECO:0000313" key="4">
    <source>
        <dbReference type="EMBL" id="RDE04155.1"/>
    </source>
</evidence>
<dbReference type="InterPro" id="IPR016032">
    <property type="entry name" value="Sig_transdc_resp-reg_C-effctor"/>
</dbReference>
<dbReference type="NCBIfam" id="TIGR00229">
    <property type="entry name" value="sensory_box"/>
    <property type="match status" value="2"/>
</dbReference>
<evidence type="ECO:0000313" key="5">
    <source>
        <dbReference type="Proteomes" id="UP000253918"/>
    </source>
</evidence>
<dbReference type="AlphaFoldDB" id="A0A369VR62"/>
<dbReference type="Gene3D" id="1.10.10.10">
    <property type="entry name" value="Winged helix-like DNA-binding domain superfamily/Winged helix DNA-binding domain"/>
    <property type="match status" value="1"/>
</dbReference>
<dbReference type="OrthoDB" id="5292887at2"/>
<dbReference type="InterPro" id="IPR013767">
    <property type="entry name" value="PAS_fold"/>
</dbReference>
<dbReference type="PANTHER" id="PTHR43214">
    <property type="entry name" value="TWO-COMPONENT RESPONSE REGULATOR"/>
    <property type="match status" value="1"/>
</dbReference>
<dbReference type="InterPro" id="IPR039420">
    <property type="entry name" value="WalR-like"/>
</dbReference>
<dbReference type="GO" id="GO:0006355">
    <property type="term" value="P:regulation of DNA-templated transcription"/>
    <property type="evidence" value="ECO:0007669"/>
    <property type="project" value="InterPro"/>
</dbReference>
<organism evidence="4 5">
    <name type="scientific">Sphingomonas aracearum</name>
    <dbReference type="NCBI Taxonomy" id="2283317"/>
    <lineage>
        <taxon>Bacteria</taxon>
        <taxon>Pseudomonadati</taxon>
        <taxon>Pseudomonadota</taxon>
        <taxon>Alphaproteobacteria</taxon>
        <taxon>Sphingomonadales</taxon>
        <taxon>Sphingomonadaceae</taxon>
        <taxon>Sphingomonas</taxon>
    </lineage>
</organism>
<reference evidence="4 5" key="1">
    <citation type="submission" date="2018-07" db="EMBL/GenBank/DDBJ databases">
        <title>a novel species of Sphingomonas isolated from the rhizosphere soil of Araceae plant.</title>
        <authorList>
            <person name="Zhiyong W."/>
            <person name="Qinglan Z."/>
            <person name="Zhiwei F."/>
            <person name="Ding X."/>
            <person name="Gejiao W."/>
            <person name="Shixue Z."/>
        </authorList>
    </citation>
    <scope>NUCLEOTIDE SEQUENCE [LARGE SCALE GENOMIC DNA]</scope>
    <source>
        <strain evidence="4 5">WZY 27</strain>
    </source>
</reference>
<dbReference type="Proteomes" id="UP000253918">
    <property type="component" value="Unassembled WGS sequence"/>
</dbReference>